<keyword evidence="1" id="KW-1133">Transmembrane helix</keyword>
<gene>
    <name evidence="2" type="ORF">LHA35_17990</name>
</gene>
<dbReference type="RefSeq" id="WP_226610573.1">
    <property type="nucleotide sequence ID" value="NZ_JAJAQI010000029.1"/>
</dbReference>
<sequence length="91" mass="9909">MTLIFVALLALSWTGLSLAVLAMVMKKVSPPRQAAWRAFGLALVLNTISAWYATPGEPLPTVLLILICHALLLPPLLLAARREEQRGRPPV</sequence>
<organism evidence="2 3">
    <name type="scientific">Roseicella aerolata</name>
    <dbReference type="NCBI Taxonomy" id="2883479"/>
    <lineage>
        <taxon>Bacteria</taxon>
        <taxon>Pseudomonadati</taxon>
        <taxon>Pseudomonadota</taxon>
        <taxon>Alphaproteobacteria</taxon>
        <taxon>Acetobacterales</taxon>
        <taxon>Roseomonadaceae</taxon>
        <taxon>Roseicella</taxon>
    </lineage>
</organism>
<name>A0A9X1IF97_9PROT</name>
<accession>A0A9X1IF97</accession>
<keyword evidence="1" id="KW-0472">Membrane</keyword>
<dbReference type="AlphaFoldDB" id="A0A9X1IF97"/>
<evidence type="ECO:0000256" key="1">
    <source>
        <dbReference type="SAM" id="Phobius"/>
    </source>
</evidence>
<evidence type="ECO:0000313" key="3">
    <source>
        <dbReference type="Proteomes" id="UP001139311"/>
    </source>
</evidence>
<comment type="caution">
    <text evidence="2">The sequence shown here is derived from an EMBL/GenBank/DDBJ whole genome shotgun (WGS) entry which is preliminary data.</text>
</comment>
<reference evidence="2" key="1">
    <citation type="submission" date="2021-10" db="EMBL/GenBank/DDBJ databases">
        <title>Roseicella aerolatum sp. nov., isolated from aerosols of e-waste dismantling site.</title>
        <authorList>
            <person name="Qin T."/>
        </authorList>
    </citation>
    <scope>NUCLEOTIDE SEQUENCE</scope>
    <source>
        <strain evidence="2">GB24</strain>
    </source>
</reference>
<protein>
    <submittedName>
        <fullName evidence="2">Uncharacterized protein</fullName>
    </submittedName>
</protein>
<evidence type="ECO:0000313" key="2">
    <source>
        <dbReference type="EMBL" id="MCB4823624.1"/>
    </source>
</evidence>
<dbReference type="EMBL" id="JAJAQI010000029">
    <property type="protein sequence ID" value="MCB4823624.1"/>
    <property type="molecule type" value="Genomic_DNA"/>
</dbReference>
<keyword evidence="3" id="KW-1185">Reference proteome</keyword>
<dbReference type="Proteomes" id="UP001139311">
    <property type="component" value="Unassembled WGS sequence"/>
</dbReference>
<feature type="transmembrane region" description="Helical" evidence="1">
    <location>
        <begin position="59"/>
        <end position="80"/>
    </location>
</feature>
<feature type="transmembrane region" description="Helical" evidence="1">
    <location>
        <begin position="36"/>
        <end position="53"/>
    </location>
</feature>
<keyword evidence="1" id="KW-0812">Transmembrane</keyword>
<feature type="transmembrane region" description="Helical" evidence="1">
    <location>
        <begin position="6"/>
        <end position="24"/>
    </location>
</feature>
<proteinExistence type="predicted"/>